<sequence>MKSRRSYVLSAYFMLALLSVLNPEPIIAQSTDPQSLSDIERLEKRISVVEDTIQKQVQGITTMVQLATIVFATVSGGFALFGVGTYLGLVKEIREKFTKQLDELQKMEQDLATRLKESDKLRQKVEDLVQIQSDQAPASLIAMAREVFQQEIPNPSDAANYLSQLARLESASSDDLFSGAIIAKQYLRNEGLAKSLLKKAKERGGGSYLIEAILAELHAQDPDWKIHRKTLDDLVTAHPQDETLLGAAANFFIGRGDWDGLENNMAKAESLCPWLSLPPRNRARAAEKLNKDSTIVIGHYTRALNNCTPASDSTTYSWFADYLINGWMPRSKDDLKKAEVLLNDILRVNPEEGETRLDLAKVKLNQGDQESAIHELQVGINGSIPLLQ</sequence>
<evidence type="ECO:0000313" key="4">
    <source>
        <dbReference type="EMBL" id="GCE59910.1"/>
    </source>
</evidence>
<dbReference type="InterPro" id="IPR011990">
    <property type="entry name" value="TPR-like_helical_dom_sf"/>
</dbReference>
<evidence type="ECO:0000256" key="3">
    <source>
        <dbReference type="SAM" id="SignalP"/>
    </source>
</evidence>
<accession>A0A402DCJ9</accession>
<keyword evidence="2" id="KW-0812">Transmembrane</keyword>
<reference evidence="5" key="1">
    <citation type="submission" date="2018-12" db="EMBL/GenBank/DDBJ databases">
        <title>Genome sequence of Microcystis aeruginosa NIES-4285.</title>
        <authorList>
            <person name="Tanabe Y."/>
        </authorList>
    </citation>
    <scope>NUCLEOTIDE SEQUENCE [LARGE SCALE GENOMIC DNA]</scope>
    <source>
        <strain evidence="5">NIES-4285</strain>
    </source>
</reference>
<dbReference type="EMBL" id="BIFY01000024">
    <property type="protein sequence ID" value="GCE59910.1"/>
    <property type="molecule type" value="Genomic_DNA"/>
</dbReference>
<dbReference type="RefSeq" id="WP_130757067.1">
    <property type="nucleotide sequence ID" value="NZ_BIFY01000024.1"/>
</dbReference>
<comment type="caution">
    <text evidence="4">The sequence shown here is derived from an EMBL/GenBank/DDBJ whole genome shotgun (WGS) entry which is preliminary data.</text>
</comment>
<keyword evidence="2" id="KW-0472">Membrane</keyword>
<proteinExistence type="predicted"/>
<evidence type="ECO:0000256" key="1">
    <source>
        <dbReference type="SAM" id="Coils"/>
    </source>
</evidence>
<gene>
    <name evidence="4" type="ORF">MiAbB_01829</name>
</gene>
<dbReference type="Gene3D" id="1.25.40.10">
    <property type="entry name" value="Tetratricopeptide repeat domain"/>
    <property type="match status" value="1"/>
</dbReference>
<feature type="transmembrane region" description="Helical" evidence="2">
    <location>
        <begin position="66"/>
        <end position="89"/>
    </location>
</feature>
<feature type="coiled-coil region" evidence="1">
    <location>
        <begin position="90"/>
        <end position="124"/>
    </location>
</feature>
<evidence type="ECO:0008006" key="6">
    <source>
        <dbReference type="Google" id="ProtNLM"/>
    </source>
</evidence>
<keyword evidence="2" id="KW-1133">Transmembrane helix</keyword>
<dbReference type="SUPFAM" id="SSF48452">
    <property type="entry name" value="TPR-like"/>
    <property type="match status" value="1"/>
</dbReference>
<evidence type="ECO:0000256" key="2">
    <source>
        <dbReference type="SAM" id="Phobius"/>
    </source>
</evidence>
<organism evidence="4 5">
    <name type="scientific">Microcystis aeruginosa NIES-4285</name>
    <dbReference type="NCBI Taxonomy" id="2497681"/>
    <lineage>
        <taxon>Bacteria</taxon>
        <taxon>Bacillati</taxon>
        <taxon>Cyanobacteriota</taxon>
        <taxon>Cyanophyceae</taxon>
        <taxon>Oscillatoriophycideae</taxon>
        <taxon>Chroococcales</taxon>
        <taxon>Microcystaceae</taxon>
        <taxon>Microcystis</taxon>
    </lineage>
</organism>
<dbReference type="Gene3D" id="1.20.1170.10">
    <property type="match status" value="1"/>
</dbReference>
<feature type="signal peptide" evidence="3">
    <location>
        <begin position="1"/>
        <end position="28"/>
    </location>
</feature>
<dbReference type="AlphaFoldDB" id="A0A402DCJ9"/>
<feature type="chain" id="PRO_5019507500" description="Beta-barrel assembly-enhancing protease" evidence="3">
    <location>
        <begin position="29"/>
        <end position="388"/>
    </location>
</feature>
<dbReference type="Proteomes" id="UP000289660">
    <property type="component" value="Unassembled WGS sequence"/>
</dbReference>
<keyword evidence="1" id="KW-0175">Coiled coil</keyword>
<evidence type="ECO:0000313" key="5">
    <source>
        <dbReference type="Proteomes" id="UP000289660"/>
    </source>
</evidence>
<protein>
    <recommendedName>
        <fullName evidence="6">Beta-barrel assembly-enhancing protease</fullName>
    </recommendedName>
</protein>
<name>A0A402DCJ9_MICAE</name>
<keyword evidence="3" id="KW-0732">Signal</keyword>